<dbReference type="STRING" id="579105.SAMN04488096_101254"/>
<keyword evidence="1" id="KW-0732">Signal</keyword>
<dbReference type="EMBL" id="FQYY01000001">
    <property type="protein sequence ID" value="SHI35454.1"/>
    <property type="molecule type" value="Genomic_DNA"/>
</dbReference>
<feature type="signal peptide" evidence="1">
    <location>
        <begin position="1"/>
        <end position="25"/>
    </location>
</feature>
<feature type="chain" id="PRO_5012725732" evidence="1">
    <location>
        <begin position="26"/>
        <end position="179"/>
    </location>
</feature>
<reference evidence="3 4" key="1">
    <citation type="submission" date="2016-11" db="EMBL/GenBank/DDBJ databases">
        <authorList>
            <person name="Jaros S."/>
            <person name="Januszkiewicz K."/>
            <person name="Wedrychowicz H."/>
        </authorList>
    </citation>
    <scope>NUCLEOTIDE SEQUENCE [LARGE SCALE GENOMIC DNA]</scope>
    <source>
        <strain evidence="3 4">DSM 21425</strain>
    </source>
</reference>
<name>A0A1M6AFZ9_9FLAO</name>
<accession>A0A1M6AFZ9</accession>
<dbReference type="SUPFAM" id="SSF52833">
    <property type="entry name" value="Thioredoxin-like"/>
    <property type="match status" value="1"/>
</dbReference>
<gene>
    <name evidence="3" type="ORF">SAMN04488096_101254</name>
</gene>
<dbReference type="CDD" id="cd02947">
    <property type="entry name" value="TRX_family"/>
    <property type="match status" value="1"/>
</dbReference>
<dbReference type="InterPro" id="IPR036249">
    <property type="entry name" value="Thioredoxin-like_sf"/>
</dbReference>
<sequence length="179" mass="21240">MMINFSTIKKYSLILFLLINISAFAQKELTPNDEEYTGLITKKDFETGYTQEWFTEGYNAYQADTDVLKKIKNNIKDYHIKVFMGTWCPDSRRETPKLFKLLDQVNFKQENIEVYAMDEFKTTTANYEKDLDINHVPTIIFYDKKGKEVNRFVEFAQESFEEDILKIVTKQPYQNPYAE</sequence>
<dbReference type="Proteomes" id="UP000184225">
    <property type="component" value="Unassembled WGS sequence"/>
</dbReference>
<dbReference type="AlphaFoldDB" id="A0A1M6AFZ9"/>
<protein>
    <submittedName>
        <fullName evidence="3">Thioredoxin</fullName>
    </submittedName>
</protein>
<dbReference type="OrthoDB" id="6398367at2"/>
<evidence type="ECO:0000259" key="2">
    <source>
        <dbReference type="PROSITE" id="PS51352"/>
    </source>
</evidence>
<dbReference type="Pfam" id="PF14595">
    <property type="entry name" value="Thioredoxin_9"/>
    <property type="match status" value="1"/>
</dbReference>
<dbReference type="InterPro" id="IPR013766">
    <property type="entry name" value="Thioredoxin_domain"/>
</dbReference>
<keyword evidence="4" id="KW-1185">Reference proteome</keyword>
<evidence type="ECO:0000313" key="4">
    <source>
        <dbReference type="Proteomes" id="UP000184225"/>
    </source>
</evidence>
<dbReference type="RefSeq" id="WP_084112730.1">
    <property type="nucleotide sequence ID" value="NZ_FQYY01000001.1"/>
</dbReference>
<feature type="domain" description="Thioredoxin" evidence="2">
    <location>
        <begin position="45"/>
        <end position="173"/>
    </location>
</feature>
<proteinExistence type="predicted"/>
<organism evidence="3 4">
    <name type="scientific">Mesonia phycicola</name>
    <dbReference type="NCBI Taxonomy" id="579105"/>
    <lineage>
        <taxon>Bacteria</taxon>
        <taxon>Pseudomonadati</taxon>
        <taxon>Bacteroidota</taxon>
        <taxon>Flavobacteriia</taxon>
        <taxon>Flavobacteriales</taxon>
        <taxon>Flavobacteriaceae</taxon>
        <taxon>Mesonia</taxon>
    </lineage>
</organism>
<evidence type="ECO:0000313" key="3">
    <source>
        <dbReference type="EMBL" id="SHI35454.1"/>
    </source>
</evidence>
<evidence type="ECO:0000256" key="1">
    <source>
        <dbReference type="SAM" id="SignalP"/>
    </source>
</evidence>
<dbReference type="Gene3D" id="3.40.30.10">
    <property type="entry name" value="Glutaredoxin"/>
    <property type="match status" value="1"/>
</dbReference>
<dbReference type="PROSITE" id="PS51352">
    <property type="entry name" value="THIOREDOXIN_2"/>
    <property type="match status" value="1"/>
</dbReference>